<dbReference type="InterPro" id="IPR045339">
    <property type="entry name" value="DUF6534"/>
</dbReference>
<keyword evidence="2" id="KW-0472">Membrane</keyword>
<evidence type="ECO:0000256" key="1">
    <source>
        <dbReference type="SAM" id="MobiDB-lite"/>
    </source>
</evidence>
<comment type="caution">
    <text evidence="4">The sequence shown here is derived from an EMBL/GenBank/DDBJ whole genome shotgun (WGS) entry which is preliminary data.</text>
</comment>
<dbReference type="OrthoDB" id="2583436at2759"/>
<sequence>MSSSAASSAMANPVEAEAEMIFGSNLGYWLGPIILGLFFDAILCGVMIMQFSHWMSFSKNERMFAKVIVITSSILSLAATGYAVALCMHYFVYGFGVFSNFLSTAWNGWFLLPDAIVSVLVQVFFAERAYRLTNNNKVVVIVVGALIMLDFAGCLGCLILFNLLANGQAESNNLTIVLYTWIGGQLAADLTITGIIMWKLITSKTGWSGTDQVIKRLLRLAVETQLPPNLLALGVVITSIINPHSFLTTMFMMILSKFYVCGLLGALNSRYQLRRDMVSQPSHKGAFSKGDRPFTQPTIHVATETYVSPSGPVRPVGLNRQSRYDDIEEQDEGEGKYAYELSEVDRSSARKFDYADNESTTVLTA</sequence>
<dbReference type="Pfam" id="PF20152">
    <property type="entry name" value="DUF6534"/>
    <property type="match status" value="1"/>
</dbReference>
<proteinExistence type="predicted"/>
<evidence type="ECO:0000313" key="4">
    <source>
        <dbReference type="EMBL" id="RSH91801.1"/>
    </source>
</evidence>
<dbReference type="Proteomes" id="UP000279259">
    <property type="component" value="Unassembled WGS sequence"/>
</dbReference>
<protein>
    <recommendedName>
        <fullName evidence="3">DUF6534 domain-containing protein</fullName>
    </recommendedName>
</protein>
<evidence type="ECO:0000313" key="5">
    <source>
        <dbReference type="Proteomes" id="UP000279259"/>
    </source>
</evidence>
<feature type="transmembrane region" description="Helical" evidence="2">
    <location>
        <begin position="26"/>
        <end position="51"/>
    </location>
</feature>
<dbReference type="PANTHER" id="PTHR40465:SF1">
    <property type="entry name" value="DUF6534 DOMAIN-CONTAINING PROTEIN"/>
    <property type="match status" value="1"/>
</dbReference>
<organism evidence="4 5">
    <name type="scientific">Saitozyma podzolica</name>
    <dbReference type="NCBI Taxonomy" id="1890683"/>
    <lineage>
        <taxon>Eukaryota</taxon>
        <taxon>Fungi</taxon>
        <taxon>Dikarya</taxon>
        <taxon>Basidiomycota</taxon>
        <taxon>Agaricomycotina</taxon>
        <taxon>Tremellomycetes</taxon>
        <taxon>Tremellales</taxon>
        <taxon>Trimorphomycetaceae</taxon>
        <taxon>Saitozyma</taxon>
    </lineage>
</organism>
<dbReference type="STRING" id="1890683.A0A427YL86"/>
<keyword evidence="5" id="KW-1185">Reference proteome</keyword>
<feature type="transmembrane region" description="Helical" evidence="2">
    <location>
        <begin position="217"/>
        <end position="241"/>
    </location>
</feature>
<evidence type="ECO:0000259" key="3">
    <source>
        <dbReference type="Pfam" id="PF20152"/>
    </source>
</evidence>
<accession>A0A427YL86</accession>
<feature type="transmembrane region" description="Helical" evidence="2">
    <location>
        <begin position="138"/>
        <end position="164"/>
    </location>
</feature>
<gene>
    <name evidence="4" type="ORF">EHS25_009171</name>
</gene>
<feature type="transmembrane region" description="Helical" evidence="2">
    <location>
        <begin position="63"/>
        <end position="93"/>
    </location>
</feature>
<keyword evidence="2" id="KW-1133">Transmembrane helix</keyword>
<feature type="domain" description="DUF6534" evidence="3">
    <location>
        <begin position="186"/>
        <end position="271"/>
    </location>
</feature>
<dbReference type="PANTHER" id="PTHR40465">
    <property type="entry name" value="CHROMOSOME 1, WHOLE GENOME SHOTGUN SEQUENCE"/>
    <property type="match status" value="1"/>
</dbReference>
<name>A0A427YL86_9TREE</name>
<feature type="transmembrane region" description="Helical" evidence="2">
    <location>
        <begin position="105"/>
        <end position="126"/>
    </location>
</feature>
<evidence type="ECO:0000256" key="2">
    <source>
        <dbReference type="SAM" id="Phobius"/>
    </source>
</evidence>
<feature type="region of interest" description="Disordered" evidence="1">
    <location>
        <begin position="310"/>
        <end position="340"/>
    </location>
</feature>
<feature type="transmembrane region" description="Helical" evidence="2">
    <location>
        <begin position="176"/>
        <end position="196"/>
    </location>
</feature>
<keyword evidence="2" id="KW-0812">Transmembrane</keyword>
<reference evidence="4 5" key="1">
    <citation type="submission" date="2018-11" db="EMBL/GenBank/DDBJ databases">
        <title>Genome sequence of Saitozyma podzolica DSM 27192.</title>
        <authorList>
            <person name="Aliyu H."/>
            <person name="Gorte O."/>
            <person name="Ochsenreither K."/>
        </authorList>
    </citation>
    <scope>NUCLEOTIDE SEQUENCE [LARGE SCALE GENOMIC DNA]</scope>
    <source>
        <strain evidence="4 5">DSM 27192</strain>
    </source>
</reference>
<dbReference type="EMBL" id="RSCD01000007">
    <property type="protein sequence ID" value="RSH91801.1"/>
    <property type="molecule type" value="Genomic_DNA"/>
</dbReference>
<feature type="transmembrane region" description="Helical" evidence="2">
    <location>
        <begin position="247"/>
        <end position="267"/>
    </location>
</feature>
<dbReference type="AlphaFoldDB" id="A0A427YL86"/>